<accession>A0A844YJ70</accession>
<reference evidence="2 3" key="1">
    <citation type="submission" date="2019-12" db="EMBL/GenBank/DDBJ databases">
        <title>Genomic-based taxomic classification of the family Erythrobacteraceae.</title>
        <authorList>
            <person name="Xu L."/>
        </authorList>
    </citation>
    <scope>NUCLEOTIDE SEQUENCE [LARGE SCALE GENOMIC DNA]</scope>
    <source>
        <strain evidence="2 3">MCCC 1A09965</strain>
    </source>
</reference>
<proteinExistence type="predicted"/>
<name>A0A844YJ70_9SPHN</name>
<dbReference type="AlphaFoldDB" id="A0A844YJ70"/>
<sequence length="143" mass="15089">MKLKTLGTLAIAAPLLAACVSPSREPVAYPSRPQANVPAQVPVMTPAAPSASFIPPQVMSGAGLESVIGRNETALANLFGSPALSVVEGDARKLQFRGPQCVLDVFLYPLKPRAEPSATWIEARRAQDGRDVDRAACVAALRR</sequence>
<evidence type="ECO:0008006" key="4">
    <source>
        <dbReference type="Google" id="ProtNLM"/>
    </source>
</evidence>
<evidence type="ECO:0000313" key="3">
    <source>
        <dbReference type="Proteomes" id="UP000445582"/>
    </source>
</evidence>
<organism evidence="2 3">
    <name type="scientific">Qipengyuania oceanensis</name>
    <dbReference type="NCBI Taxonomy" id="1463597"/>
    <lineage>
        <taxon>Bacteria</taxon>
        <taxon>Pseudomonadati</taxon>
        <taxon>Pseudomonadota</taxon>
        <taxon>Alphaproteobacteria</taxon>
        <taxon>Sphingomonadales</taxon>
        <taxon>Erythrobacteraceae</taxon>
        <taxon>Qipengyuania</taxon>
    </lineage>
</organism>
<dbReference type="PROSITE" id="PS51257">
    <property type="entry name" value="PROKAR_LIPOPROTEIN"/>
    <property type="match status" value="1"/>
</dbReference>
<dbReference type="Proteomes" id="UP000445582">
    <property type="component" value="Unassembled WGS sequence"/>
</dbReference>
<dbReference type="EMBL" id="WTYN01000001">
    <property type="protein sequence ID" value="MXO62994.1"/>
    <property type="molecule type" value="Genomic_DNA"/>
</dbReference>
<evidence type="ECO:0000313" key="2">
    <source>
        <dbReference type="EMBL" id="MXO62994.1"/>
    </source>
</evidence>
<dbReference type="RefSeq" id="WP_160673877.1">
    <property type="nucleotide sequence ID" value="NZ_WTYN01000001.1"/>
</dbReference>
<evidence type="ECO:0000256" key="1">
    <source>
        <dbReference type="SAM" id="SignalP"/>
    </source>
</evidence>
<protein>
    <recommendedName>
        <fullName evidence="4">DUF3035 domain-containing protein</fullName>
    </recommendedName>
</protein>
<dbReference type="OrthoDB" id="8482143at2"/>
<comment type="caution">
    <text evidence="2">The sequence shown here is derived from an EMBL/GenBank/DDBJ whole genome shotgun (WGS) entry which is preliminary data.</text>
</comment>
<feature type="chain" id="PRO_5032960111" description="DUF3035 domain-containing protein" evidence="1">
    <location>
        <begin position="18"/>
        <end position="143"/>
    </location>
</feature>
<feature type="signal peptide" evidence="1">
    <location>
        <begin position="1"/>
        <end position="17"/>
    </location>
</feature>
<keyword evidence="3" id="KW-1185">Reference proteome</keyword>
<gene>
    <name evidence="2" type="ORF">GRI48_08230</name>
</gene>
<keyword evidence="1" id="KW-0732">Signal</keyword>